<protein>
    <recommendedName>
        <fullName evidence="4">Phasin superfamily protein</fullName>
    </recommendedName>
</protein>
<proteinExistence type="predicted"/>
<dbReference type="Proteomes" id="UP001144352">
    <property type="component" value="Unassembled WGS sequence"/>
</dbReference>
<dbReference type="RefSeq" id="WP_214184946.1">
    <property type="nucleotide sequence ID" value="NZ_BSDS01000002.1"/>
</dbReference>
<comment type="caution">
    <text evidence="2">The sequence shown here is derived from an EMBL/GenBank/DDBJ whole genome shotgun (WGS) entry which is preliminary data.</text>
</comment>
<gene>
    <name evidence="2" type="ORF">GHYDROH2_36350</name>
</gene>
<reference evidence="2" key="1">
    <citation type="submission" date="2022-12" db="EMBL/GenBank/DDBJ databases">
        <title>Reference genome sequencing for broad-spectrum identification of bacterial and archaeal isolates by mass spectrometry.</title>
        <authorList>
            <person name="Sekiguchi Y."/>
            <person name="Tourlousse D.M."/>
        </authorList>
    </citation>
    <scope>NUCLEOTIDE SEQUENCE</scope>
    <source>
        <strain evidence="2">H2</strain>
    </source>
</reference>
<dbReference type="Pfam" id="PF05597">
    <property type="entry name" value="Phasin"/>
    <property type="match status" value="1"/>
</dbReference>
<name>A0A9W6G4E1_9BACT</name>
<organism evidence="2 3">
    <name type="scientific">Geobacter hydrogenophilus</name>
    <dbReference type="NCBI Taxonomy" id="40983"/>
    <lineage>
        <taxon>Bacteria</taxon>
        <taxon>Pseudomonadati</taxon>
        <taxon>Thermodesulfobacteriota</taxon>
        <taxon>Desulfuromonadia</taxon>
        <taxon>Geobacterales</taxon>
        <taxon>Geobacteraceae</taxon>
        <taxon>Geobacter</taxon>
    </lineage>
</organism>
<evidence type="ECO:0000313" key="3">
    <source>
        <dbReference type="Proteomes" id="UP001144352"/>
    </source>
</evidence>
<keyword evidence="1" id="KW-0175">Coiled coil</keyword>
<dbReference type="PANTHER" id="PTHR38664">
    <property type="entry name" value="SLR0058 PROTEIN"/>
    <property type="match status" value="1"/>
</dbReference>
<feature type="coiled-coil region" evidence="1">
    <location>
        <begin position="20"/>
        <end position="65"/>
    </location>
</feature>
<dbReference type="InterPro" id="IPR008769">
    <property type="entry name" value="PhaF_PhaI"/>
</dbReference>
<dbReference type="PANTHER" id="PTHR38664:SF1">
    <property type="entry name" value="SLR0058 PROTEIN"/>
    <property type="match status" value="1"/>
</dbReference>
<dbReference type="AlphaFoldDB" id="A0A9W6G4E1"/>
<evidence type="ECO:0008006" key="4">
    <source>
        <dbReference type="Google" id="ProtNLM"/>
    </source>
</evidence>
<evidence type="ECO:0000256" key="1">
    <source>
        <dbReference type="SAM" id="Coils"/>
    </source>
</evidence>
<sequence>MIELIEKAVLTGLGVVSLSQKKAEELVSDLKEKYKVGEDEGKALVEKLQNMAKDARERVSEMADQEVKGAIERLGLVPREEYDRLVKRVDALEAKLSTCTEPGTEC</sequence>
<evidence type="ECO:0000313" key="2">
    <source>
        <dbReference type="EMBL" id="GLI40134.1"/>
    </source>
</evidence>
<keyword evidence="3" id="KW-1185">Reference proteome</keyword>
<accession>A0A9W6G4E1</accession>
<dbReference type="EMBL" id="BSDS01000002">
    <property type="protein sequence ID" value="GLI40134.1"/>
    <property type="molecule type" value="Genomic_DNA"/>
</dbReference>